<keyword evidence="2" id="KW-1185">Reference proteome</keyword>
<organism evidence="1 2">
    <name type="scientific">Novipirellula herctigrandis</name>
    <dbReference type="NCBI Taxonomy" id="2527986"/>
    <lineage>
        <taxon>Bacteria</taxon>
        <taxon>Pseudomonadati</taxon>
        <taxon>Planctomycetota</taxon>
        <taxon>Planctomycetia</taxon>
        <taxon>Pirellulales</taxon>
        <taxon>Pirellulaceae</taxon>
        <taxon>Novipirellula</taxon>
    </lineage>
</organism>
<evidence type="ECO:0000313" key="1">
    <source>
        <dbReference type="EMBL" id="TWT84781.1"/>
    </source>
</evidence>
<dbReference type="Proteomes" id="UP000315010">
    <property type="component" value="Unassembled WGS sequence"/>
</dbReference>
<gene>
    <name evidence="1" type="ORF">CA13_62610</name>
</gene>
<dbReference type="AlphaFoldDB" id="A0A5C5ZD83"/>
<name>A0A5C5ZD83_9BACT</name>
<reference evidence="1 2" key="1">
    <citation type="submission" date="2019-02" db="EMBL/GenBank/DDBJ databases">
        <title>Deep-cultivation of Planctomycetes and their phenomic and genomic characterization uncovers novel biology.</title>
        <authorList>
            <person name="Wiegand S."/>
            <person name="Jogler M."/>
            <person name="Boedeker C."/>
            <person name="Pinto D."/>
            <person name="Vollmers J."/>
            <person name="Rivas-Marin E."/>
            <person name="Kohn T."/>
            <person name="Peeters S.H."/>
            <person name="Heuer A."/>
            <person name="Rast P."/>
            <person name="Oberbeckmann S."/>
            <person name="Bunk B."/>
            <person name="Jeske O."/>
            <person name="Meyerdierks A."/>
            <person name="Storesund J.E."/>
            <person name="Kallscheuer N."/>
            <person name="Luecker S."/>
            <person name="Lage O.M."/>
            <person name="Pohl T."/>
            <person name="Merkel B.J."/>
            <person name="Hornburger P."/>
            <person name="Mueller R.-W."/>
            <person name="Bruemmer F."/>
            <person name="Labrenz M."/>
            <person name="Spormann A.M."/>
            <person name="Op Den Camp H."/>
            <person name="Overmann J."/>
            <person name="Amann R."/>
            <person name="Jetten M.S.M."/>
            <person name="Mascher T."/>
            <person name="Medema M.H."/>
            <person name="Devos D.P."/>
            <person name="Kaster A.-K."/>
            <person name="Ovreas L."/>
            <person name="Rohde M."/>
            <person name="Galperin M.Y."/>
            <person name="Jogler C."/>
        </authorList>
    </citation>
    <scope>NUCLEOTIDE SEQUENCE [LARGE SCALE GENOMIC DNA]</scope>
    <source>
        <strain evidence="1 2">CA13</strain>
    </source>
</reference>
<proteinExistence type="predicted"/>
<protein>
    <submittedName>
        <fullName evidence="1">Uncharacterized protein</fullName>
    </submittedName>
</protein>
<dbReference type="EMBL" id="SJPJ01000001">
    <property type="protein sequence ID" value="TWT84781.1"/>
    <property type="molecule type" value="Genomic_DNA"/>
</dbReference>
<accession>A0A5C5ZD83</accession>
<sequence length="45" mass="5072">MTRILKESATDLLTELEERAGIDIRSPLRSGSFFHLLAENVGDRI</sequence>
<comment type="caution">
    <text evidence="1">The sequence shown here is derived from an EMBL/GenBank/DDBJ whole genome shotgun (WGS) entry which is preliminary data.</text>
</comment>
<evidence type="ECO:0000313" key="2">
    <source>
        <dbReference type="Proteomes" id="UP000315010"/>
    </source>
</evidence>